<dbReference type="PANTHER" id="PTHR43877">
    <property type="entry name" value="AMINOALKYLPHOSPHONATE N-ACETYLTRANSFERASE-RELATED-RELATED"/>
    <property type="match status" value="1"/>
</dbReference>
<keyword evidence="1 4" id="KW-0808">Transferase</keyword>
<dbReference type="Pfam" id="PF00583">
    <property type="entry name" value="Acetyltransf_1"/>
    <property type="match status" value="1"/>
</dbReference>
<organism evidence="4 5">
    <name type="scientific">Massilia horti</name>
    <dbReference type="NCBI Taxonomy" id="2562153"/>
    <lineage>
        <taxon>Bacteria</taxon>
        <taxon>Pseudomonadati</taxon>
        <taxon>Pseudomonadota</taxon>
        <taxon>Betaproteobacteria</taxon>
        <taxon>Burkholderiales</taxon>
        <taxon>Oxalobacteraceae</taxon>
        <taxon>Telluria group</taxon>
        <taxon>Massilia</taxon>
    </lineage>
</organism>
<keyword evidence="2" id="KW-0012">Acyltransferase</keyword>
<dbReference type="RefSeq" id="WP_135188232.1">
    <property type="nucleotide sequence ID" value="NZ_SPUM01000019.1"/>
</dbReference>
<dbReference type="InterPro" id="IPR050832">
    <property type="entry name" value="Bact_Acetyltransf"/>
</dbReference>
<dbReference type="OrthoDB" id="9792929at2"/>
<comment type="caution">
    <text evidence="4">The sequence shown here is derived from an EMBL/GenBank/DDBJ whole genome shotgun (WGS) entry which is preliminary data.</text>
</comment>
<keyword evidence="5" id="KW-1185">Reference proteome</keyword>
<dbReference type="Proteomes" id="UP000297258">
    <property type="component" value="Unassembled WGS sequence"/>
</dbReference>
<dbReference type="GO" id="GO:0016747">
    <property type="term" value="F:acyltransferase activity, transferring groups other than amino-acyl groups"/>
    <property type="evidence" value="ECO:0007669"/>
    <property type="project" value="InterPro"/>
</dbReference>
<dbReference type="InterPro" id="IPR000182">
    <property type="entry name" value="GNAT_dom"/>
</dbReference>
<dbReference type="Gene3D" id="3.40.630.30">
    <property type="match status" value="1"/>
</dbReference>
<dbReference type="CDD" id="cd04301">
    <property type="entry name" value="NAT_SF"/>
    <property type="match status" value="1"/>
</dbReference>
<dbReference type="PANTHER" id="PTHR43877:SF2">
    <property type="entry name" value="AMINOALKYLPHOSPHONATE N-ACETYLTRANSFERASE-RELATED"/>
    <property type="match status" value="1"/>
</dbReference>
<evidence type="ECO:0000313" key="5">
    <source>
        <dbReference type="Proteomes" id="UP000297258"/>
    </source>
</evidence>
<evidence type="ECO:0000259" key="3">
    <source>
        <dbReference type="PROSITE" id="PS51186"/>
    </source>
</evidence>
<dbReference type="SUPFAM" id="SSF55729">
    <property type="entry name" value="Acyl-CoA N-acyltransferases (Nat)"/>
    <property type="match status" value="1"/>
</dbReference>
<evidence type="ECO:0000256" key="2">
    <source>
        <dbReference type="ARBA" id="ARBA00023315"/>
    </source>
</evidence>
<dbReference type="AlphaFoldDB" id="A0A4Y9T7Y5"/>
<dbReference type="PROSITE" id="PS51186">
    <property type="entry name" value="GNAT"/>
    <property type="match status" value="1"/>
</dbReference>
<sequence length="148" mass="16184">MIIIRQAQEADTDAIAPLFDAYRQFYGKPSAPDVAARFIGERLANGESAIFLAFNNAGKAVGFVQLYPTFSSVSAARVYVLNDLFVAPEARRGTIARSLMAAAARFARERGALSLSLSTGKTNSMAQALYESEGWVRDEAYYHYSLTL</sequence>
<name>A0A4Y9T7Y5_9BURK</name>
<evidence type="ECO:0000313" key="4">
    <source>
        <dbReference type="EMBL" id="TFW34906.1"/>
    </source>
</evidence>
<reference evidence="4 5" key="1">
    <citation type="submission" date="2019-03" db="EMBL/GenBank/DDBJ databases">
        <title>Draft genome of Massilia hortus sp. nov., a novel bacterial species of the Oxalobacteraceae family.</title>
        <authorList>
            <person name="Peta V."/>
            <person name="Raths R."/>
            <person name="Bucking H."/>
        </authorList>
    </citation>
    <scope>NUCLEOTIDE SEQUENCE [LARGE SCALE GENOMIC DNA]</scope>
    <source>
        <strain evidence="4 5">ONC3</strain>
    </source>
</reference>
<proteinExistence type="predicted"/>
<feature type="domain" description="N-acetyltransferase" evidence="3">
    <location>
        <begin position="2"/>
        <end position="148"/>
    </location>
</feature>
<gene>
    <name evidence="4" type="ORF">E4O92_02805</name>
</gene>
<evidence type="ECO:0000256" key="1">
    <source>
        <dbReference type="ARBA" id="ARBA00022679"/>
    </source>
</evidence>
<dbReference type="InterPro" id="IPR016181">
    <property type="entry name" value="Acyl_CoA_acyltransferase"/>
</dbReference>
<protein>
    <submittedName>
        <fullName evidence="4">GNAT family N-acetyltransferase</fullName>
    </submittedName>
</protein>
<accession>A0A4Y9T7Y5</accession>
<dbReference type="EMBL" id="SPUM01000019">
    <property type="protein sequence ID" value="TFW34906.1"/>
    <property type="molecule type" value="Genomic_DNA"/>
</dbReference>